<keyword evidence="3" id="KW-1185">Reference proteome</keyword>
<protein>
    <submittedName>
        <fullName evidence="2">Uncharacterized protein</fullName>
    </submittedName>
</protein>
<evidence type="ECO:0000313" key="2">
    <source>
        <dbReference type="EMBL" id="MCR0981823.1"/>
    </source>
</evidence>
<gene>
    <name evidence="2" type="ORF">NRP21_07150</name>
</gene>
<feature type="region of interest" description="Disordered" evidence="1">
    <location>
        <begin position="1"/>
        <end position="20"/>
    </location>
</feature>
<evidence type="ECO:0000313" key="3">
    <source>
        <dbReference type="Proteomes" id="UP001524642"/>
    </source>
</evidence>
<accession>A0ABT1X151</accession>
<comment type="caution">
    <text evidence="2">The sequence shown here is derived from an EMBL/GenBank/DDBJ whole genome shotgun (WGS) entry which is preliminary data.</text>
</comment>
<dbReference type="EMBL" id="JANJOU010000003">
    <property type="protein sequence ID" value="MCR0981823.1"/>
    <property type="molecule type" value="Genomic_DNA"/>
</dbReference>
<dbReference type="RefSeq" id="WP_257715485.1">
    <property type="nucleotide sequence ID" value="NZ_JANJOU010000003.1"/>
</dbReference>
<dbReference type="Proteomes" id="UP001524642">
    <property type="component" value="Unassembled WGS sequence"/>
</dbReference>
<name>A0ABT1X151_9PROT</name>
<feature type="compositionally biased region" description="Pro residues" evidence="1">
    <location>
        <begin position="7"/>
        <end position="16"/>
    </location>
</feature>
<proteinExistence type="predicted"/>
<reference evidence="2 3" key="1">
    <citation type="submission" date="2022-06" db="EMBL/GenBank/DDBJ databases">
        <title>Roseomonas CN29.</title>
        <authorList>
            <person name="Cheng Y."/>
            <person name="He X."/>
        </authorList>
    </citation>
    <scope>NUCLEOTIDE SEQUENCE [LARGE SCALE GENOMIC DNA]</scope>
    <source>
        <strain evidence="2 3">CN29</strain>
    </source>
</reference>
<evidence type="ECO:0000256" key="1">
    <source>
        <dbReference type="SAM" id="MobiDB-lite"/>
    </source>
</evidence>
<organism evidence="2 3">
    <name type="scientific">Roseomonas populi</name>
    <dbReference type="NCBI Taxonomy" id="3121582"/>
    <lineage>
        <taxon>Bacteria</taxon>
        <taxon>Pseudomonadati</taxon>
        <taxon>Pseudomonadota</taxon>
        <taxon>Alphaproteobacteria</taxon>
        <taxon>Acetobacterales</taxon>
        <taxon>Roseomonadaceae</taxon>
        <taxon>Roseomonas</taxon>
    </lineage>
</organism>
<sequence length="180" mass="19278">MRGNARPPVPRPPAPVRHPDVPQVVRWDGLVPAEHRGAFAHKITSQFGRPMAARWCPDMIAAAGGYWWVEGQQGGLSPSQVSANGWAYGGPLLDQAHRDLDARVERAAHRLFSAVQAFRGLPMLKGLIRLRRAPEFAALADTWADLKLAKDARAIAGHSPVTEIETSAAGAGEEGAAPCA</sequence>